<gene>
    <name evidence="6" type="ORF">VJ920_08835</name>
</gene>
<comment type="caution">
    <text evidence="6">The sequence shown here is derived from an EMBL/GenBank/DDBJ whole genome shotgun (WGS) entry which is preliminary data.</text>
</comment>
<dbReference type="Gene3D" id="3.40.50.1010">
    <property type="entry name" value="5'-nuclease"/>
    <property type="match status" value="1"/>
</dbReference>
<dbReference type="Proteomes" id="UP001343724">
    <property type="component" value="Unassembled WGS sequence"/>
</dbReference>
<feature type="domain" description="PIN" evidence="5">
    <location>
        <begin position="4"/>
        <end position="117"/>
    </location>
</feature>
<evidence type="ECO:0000256" key="3">
    <source>
        <dbReference type="ARBA" id="ARBA00022801"/>
    </source>
</evidence>
<keyword evidence="7" id="KW-1185">Reference proteome</keyword>
<evidence type="ECO:0000313" key="6">
    <source>
        <dbReference type="EMBL" id="MEC4295416.1"/>
    </source>
</evidence>
<keyword evidence="4" id="KW-0460">Magnesium</keyword>
<protein>
    <submittedName>
        <fullName evidence="6">PIN domain-containing protein</fullName>
    </submittedName>
</protein>
<dbReference type="RefSeq" id="WP_326454914.1">
    <property type="nucleotide sequence ID" value="NZ_JAYMFH010000012.1"/>
</dbReference>
<keyword evidence="3" id="KW-0378">Hydrolase</keyword>
<keyword evidence="2" id="KW-0479">Metal-binding</keyword>
<dbReference type="InterPro" id="IPR002716">
    <property type="entry name" value="PIN_dom"/>
</dbReference>
<dbReference type="SUPFAM" id="SSF88723">
    <property type="entry name" value="PIN domain-like"/>
    <property type="match status" value="1"/>
</dbReference>
<reference evidence="6 7" key="1">
    <citation type="submission" date="2024-01" db="EMBL/GenBank/DDBJ databases">
        <title>novel species in genus Adlercreutzia.</title>
        <authorList>
            <person name="Liu X."/>
        </authorList>
    </citation>
    <scope>NUCLEOTIDE SEQUENCE [LARGE SCALE GENOMIC DNA]</scope>
    <source>
        <strain evidence="6 7">R22</strain>
    </source>
</reference>
<dbReference type="InterPro" id="IPR029060">
    <property type="entry name" value="PIN-like_dom_sf"/>
</dbReference>
<evidence type="ECO:0000256" key="2">
    <source>
        <dbReference type="ARBA" id="ARBA00022723"/>
    </source>
</evidence>
<evidence type="ECO:0000256" key="4">
    <source>
        <dbReference type="ARBA" id="ARBA00022842"/>
    </source>
</evidence>
<dbReference type="EMBL" id="JAYMFH010000012">
    <property type="protein sequence ID" value="MEC4295416.1"/>
    <property type="molecule type" value="Genomic_DNA"/>
</dbReference>
<evidence type="ECO:0000313" key="7">
    <source>
        <dbReference type="Proteomes" id="UP001343724"/>
    </source>
</evidence>
<keyword evidence="1" id="KW-0540">Nuclease</keyword>
<evidence type="ECO:0000256" key="1">
    <source>
        <dbReference type="ARBA" id="ARBA00022722"/>
    </source>
</evidence>
<sequence length="145" mass="15991">MSRKLLVDTNILLDAAMGERPGWAAATLLVDEIAYEDVRGYVCAGSLKDVYYILGKYADESSARHFVLAIMDLFEVVAVDAALCRMAALSDEPDFEDGLIRACAESVRADFIISRDEKAFARSPIKRLSAQDYVALFCDVEEVAL</sequence>
<organism evidence="6 7">
    <name type="scientific">Adlercreutzia shanghongiae</name>
    <dbReference type="NCBI Taxonomy" id="3111773"/>
    <lineage>
        <taxon>Bacteria</taxon>
        <taxon>Bacillati</taxon>
        <taxon>Actinomycetota</taxon>
        <taxon>Coriobacteriia</taxon>
        <taxon>Eggerthellales</taxon>
        <taxon>Eggerthellaceae</taxon>
        <taxon>Adlercreutzia</taxon>
    </lineage>
</organism>
<dbReference type="Pfam" id="PF13470">
    <property type="entry name" value="PIN_3"/>
    <property type="match status" value="1"/>
</dbReference>
<proteinExistence type="predicted"/>
<evidence type="ECO:0000259" key="5">
    <source>
        <dbReference type="Pfam" id="PF13470"/>
    </source>
</evidence>
<name>A0ABU6IZY7_9ACTN</name>
<accession>A0ABU6IZY7</accession>